<evidence type="ECO:0000313" key="17">
    <source>
        <dbReference type="Proteomes" id="UP000264294"/>
    </source>
</evidence>
<dbReference type="CDD" id="cd09112">
    <property type="entry name" value="PLDc_CLS_2"/>
    <property type="match status" value="1"/>
</dbReference>
<evidence type="ECO:0000256" key="7">
    <source>
        <dbReference type="ARBA" id="ARBA00022989"/>
    </source>
</evidence>
<evidence type="ECO:0000313" key="16">
    <source>
        <dbReference type="Proteomes" id="UP000029389"/>
    </source>
</evidence>
<evidence type="ECO:0000256" key="11">
    <source>
        <dbReference type="ARBA" id="ARBA00023264"/>
    </source>
</evidence>
<dbReference type="GO" id="GO:0005886">
    <property type="term" value="C:plasma membrane"/>
    <property type="evidence" value="ECO:0007669"/>
    <property type="project" value="UniProtKB-SubCell"/>
</dbReference>
<dbReference type="InterPro" id="IPR001736">
    <property type="entry name" value="PLipase_D/transphosphatidylase"/>
</dbReference>
<dbReference type="PIRSF" id="PIRSF000850">
    <property type="entry name" value="Phospholipase_D_PSS"/>
    <property type="match status" value="1"/>
</dbReference>
<proteinExistence type="predicted"/>
<evidence type="ECO:0000313" key="15">
    <source>
        <dbReference type="EMBL" id="RFT67455.1"/>
    </source>
</evidence>
<dbReference type="RefSeq" id="WP_042981081.1">
    <property type="nucleotide sequence ID" value="NZ_JMQC01000008.1"/>
</dbReference>
<organism evidence="14 16">
    <name type="scientific">Bacillus clarus</name>
    <dbReference type="NCBI Taxonomy" id="2338372"/>
    <lineage>
        <taxon>Bacteria</taxon>
        <taxon>Bacillati</taxon>
        <taxon>Bacillota</taxon>
        <taxon>Bacilli</taxon>
        <taxon>Bacillales</taxon>
        <taxon>Bacillaceae</taxon>
        <taxon>Bacillus</taxon>
        <taxon>Bacillus cereus group</taxon>
    </lineage>
</organism>
<evidence type="ECO:0000256" key="1">
    <source>
        <dbReference type="ARBA" id="ARBA00004236"/>
    </source>
</evidence>
<dbReference type="PANTHER" id="PTHR21248:SF7">
    <property type="entry name" value="MINOR CARDIOLIPIN SYNTHASE CLSB"/>
    <property type="match status" value="1"/>
</dbReference>
<evidence type="ECO:0000256" key="6">
    <source>
        <dbReference type="ARBA" id="ARBA00022737"/>
    </source>
</evidence>
<feature type="domain" description="PLD phosphodiesterase" evidence="13">
    <location>
        <begin position="138"/>
        <end position="165"/>
    </location>
</feature>
<dbReference type="InterPro" id="IPR022924">
    <property type="entry name" value="Cardiolipin_synthase"/>
</dbReference>
<keyword evidence="3" id="KW-0444">Lipid biosynthesis</keyword>
<dbReference type="EMBL" id="JMQC01000008">
    <property type="protein sequence ID" value="KFN04067.1"/>
    <property type="molecule type" value="Genomic_DNA"/>
</dbReference>
<dbReference type="Gene3D" id="3.30.870.10">
    <property type="entry name" value="Endonuclease Chain A"/>
    <property type="match status" value="2"/>
</dbReference>
<dbReference type="SUPFAM" id="SSF56024">
    <property type="entry name" value="Phospholipase D/nuclease"/>
    <property type="match status" value="2"/>
</dbReference>
<keyword evidence="2" id="KW-1003">Cell membrane</keyword>
<evidence type="ECO:0000259" key="13">
    <source>
        <dbReference type="PROSITE" id="PS50035"/>
    </source>
</evidence>
<reference evidence="15 17" key="2">
    <citation type="submission" date="2018-08" db="EMBL/GenBank/DDBJ databases">
        <title>Bacillus clarus sp. nov. strain PS00077A.</title>
        <authorList>
            <person name="Mendez Acevedo M."/>
            <person name="Carroll L."/>
            <person name="Mukherjee M."/>
            <person name="Wiedmann M."/>
            <person name="Kovac J."/>
        </authorList>
    </citation>
    <scope>NUCLEOTIDE SEQUENCE [LARGE SCALE GENOMIC DNA]</scope>
    <source>
        <strain evidence="15 17">PS00077A</strain>
    </source>
</reference>
<dbReference type="SMART" id="SM00155">
    <property type="entry name" value="PLDc"/>
    <property type="match status" value="2"/>
</dbReference>
<evidence type="ECO:0000256" key="5">
    <source>
        <dbReference type="ARBA" id="ARBA00022692"/>
    </source>
</evidence>
<keyword evidence="6" id="KW-0677">Repeat</keyword>
<dbReference type="PATRIC" id="fig|1405.8.peg.2512"/>
<keyword evidence="7" id="KW-1133">Transmembrane helix</keyword>
<comment type="caution">
    <text evidence="14">The sequence shown here is derived from an EMBL/GenBank/DDBJ whole genome shotgun (WGS) entry which is preliminary data.</text>
</comment>
<keyword evidence="10" id="KW-0594">Phospholipid biosynthesis</keyword>
<dbReference type="GO" id="GO:0032049">
    <property type="term" value="P:cardiolipin biosynthetic process"/>
    <property type="evidence" value="ECO:0007669"/>
    <property type="project" value="UniProtKB-UniRule"/>
</dbReference>
<evidence type="ECO:0000313" key="14">
    <source>
        <dbReference type="EMBL" id="KFN04067.1"/>
    </source>
</evidence>
<keyword evidence="8" id="KW-0443">Lipid metabolism</keyword>
<feature type="domain" description="PLD phosphodiesterase" evidence="13">
    <location>
        <begin position="310"/>
        <end position="337"/>
    </location>
</feature>
<keyword evidence="9" id="KW-0472">Membrane</keyword>
<sequence>MVFLSLLLICFALWVKIDFSYGRILHLKRIRPRTFPLRRSDFHLYTSGTDLYDALFTDIKQAQHHIHILFFIVKNDEISQKFLQLLLNKAKQGIEVRLLLDRFGSHGLSKESIQLLQEHGVFFSFCHKVKLPFLFFSANQRNHRKITIIDGKIGYIGGFNIGEEYLGHNSKLGLWRDYHLRLAGEGVQDLQSQFLHDWRDETNENLLKRTMYFPRQQSGDVLHRFIPTDGAYLQSTFLHLIKNAKEELYIGTPYFIPGKKIMDALLEARQRGVHITILVPQKADHPLVREAKFPYCRKLIRAGANIYAFKEGFFHAKIIIVDDYICDIGTANFDMRSLYINHEINCLLYDKAFIQEVKNKMDKDIDGSILLSWKDVHSLSIIDKGKEWIGTIFAFFL</sequence>
<protein>
    <recommendedName>
        <fullName evidence="12">Cardiolipin synthase</fullName>
        <ecNumber evidence="12">2.7.8.-</ecNumber>
    </recommendedName>
</protein>
<dbReference type="CDD" id="cd09110">
    <property type="entry name" value="PLDc_CLS_1"/>
    <property type="match status" value="1"/>
</dbReference>
<keyword evidence="11" id="KW-1208">Phospholipid metabolism</keyword>
<dbReference type="EMBL" id="QVOD01000007">
    <property type="protein sequence ID" value="RFT67455.1"/>
    <property type="molecule type" value="Genomic_DNA"/>
</dbReference>
<dbReference type="STRING" id="1405.B7492_28665"/>
<evidence type="ECO:0000256" key="3">
    <source>
        <dbReference type="ARBA" id="ARBA00022516"/>
    </source>
</evidence>
<evidence type="ECO:0000256" key="9">
    <source>
        <dbReference type="ARBA" id="ARBA00023136"/>
    </source>
</evidence>
<keyword evidence="5" id="KW-0812">Transmembrane</keyword>
<name>A0A090Z0E4_9BACI</name>
<dbReference type="PROSITE" id="PS50035">
    <property type="entry name" value="PLD"/>
    <property type="match status" value="2"/>
</dbReference>
<dbReference type="PANTHER" id="PTHR21248">
    <property type="entry name" value="CARDIOLIPIN SYNTHASE"/>
    <property type="match status" value="1"/>
</dbReference>
<dbReference type="FunFam" id="3.30.870.10:FF:000014">
    <property type="entry name" value="Cardiolipin synthase"/>
    <property type="match status" value="1"/>
</dbReference>
<gene>
    <name evidence="14" type="primary">cls</name>
    <name evidence="15" type="ORF">D0U04_08370</name>
    <name evidence="14" type="ORF">DJ93_2328</name>
</gene>
<keyword evidence="17" id="KW-1185">Reference proteome</keyword>
<evidence type="ECO:0000256" key="10">
    <source>
        <dbReference type="ARBA" id="ARBA00023209"/>
    </source>
</evidence>
<evidence type="ECO:0000256" key="4">
    <source>
        <dbReference type="ARBA" id="ARBA00022679"/>
    </source>
</evidence>
<dbReference type="Proteomes" id="UP000264294">
    <property type="component" value="Unassembled WGS sequence"/>
</dbReference>
<evidence type="ECO:0000256" key="12">
    <source>
        <dbReference type="NCBIfam" id="TIGR04265"/>
    </source>
</evidence>
<dbReference type="InterPro" id="IPR025202">
    <property type="entry name" value="PLD-like_dom"/>
</dbReference>
<evidence type="ECO:0000256" key="8">
    <source>
        <dbReference type="ARBA" id="ARBA00023098"/>
    </source>
</evidence>
<dbReference type="NCBIfam" id="TIGR04265">
    <property type="entry name" value="bac_cardiolipin"/>
    <property type="match status" value="1"/>
</dbReference>
<accession>A0A090Z0E4</accession>
<comment type="subcellular location">
    <subcellularLocation>
        <location evidence="1">Cell membrane</location>
    </subcellularLocation>
</comment>
<dbReference type="Pfam" id="PF13091">
    <property type="entry name" value="PLDc_2"/>
    <property type="match status" value="2"/>
</dbReference>
<keyword evidence="4" id="KW-0808">Transferase</keyword>
<dbReference type="Proteomes" id="UP000029389">
    <property type="component" value="Unassembled WGS sequence"/>
</dbReference>
<dbReference type="AlphaFoldDB" id="A0A090Z0E4"/>
<dbReference type="GO" id="GO:0008808">
    <property type="term" value="F:cardiolipin synthase activity"/>
    <property type="evidence" value="ECO:0007669"/>
    <property type="project" value="UniProtKB-UniRule"/>
</dbReference>
<evidence type="ECO:0000256" key="2">
    <source>
        <dbReference type="ARBA" id="ARBA00022475"/>
    </source>
</evidence>
<reference evidence="14 16" key="1">
    <citation type="submission" date="2014-04" db="EMBL/GenBank/DDBJ databases">
        <authorList>
            <person name="Bishop-Lilly K.A."/>
            <person name="Broomall S.M."/>
            <person name="Chain P.S."/>
            <person name="Chertkov O."/>
            <person name="Coyne S.R."/>
            <person name="Daligault H.E."/>
            <person name="Davenport K.W."/>
            <person name="Erkkila T."/>
            <person name="Frey K.G."/>
            <person name="Gibbons H.S."/>
            <person name="Gu W."/>
            <person name="Jaissle J."/>
            <person name="Johnson S.L."/>
            <person name="Koroleva G.I."/>
            <person name="Ladner J.T."/>
            <person name="Lo C.-C."/>
            <person name="Minogue T.D."/>
            <person name="Munk C."/>
            <person name="Palacios G.F."/>
            <person name="Redden C.L."/>
            <person name="Rosenzweig C.N."/>
            <person name="Scholz M.B."/>
            <person name="Teshima H."/>
            <person name="Xu Y."/>
        </authorList>
    </citation>
    <scope>NUCLEOTIDE SEQUENCE [LARGE SCALE GENOMIC DNA]</scope>
    <source>
        <strain evidence="14 16">BHP</strain>
    </source>
</reference>
<dbReference type="EC" id="2.7.8.-" evidence="12"/>